<accession>A0A8X7VKJ3</accession>
<evidence type="ECO:0000313" key="1">
    <source>
        <dbReference type="EMBL" id="KAG2313070.1"/>
    </source>
</evidence>
<gene>
    <name evidence="1" type="ORF">Bca52824_024627</name>
</gene>
<dbReference type="Proteomes" id="UP000886595">
    <property type="component" value="Unassembled WGS sequence"/>
</dbReference>
<evidence type="ECO:0000313" key="2">
    <source>
        <dbReference type="Proteomes" id="UP000886595"/>
    </source>
</evidence>
<keyword evidence="2" id="KW-1185">Reference proteome</keyword>
<name>A0A8X7VKJ3_BRACI</name>
<proteinExistence type="predicted"/>
<dbReference type="OrthoDB" id="10550976at2759"/>
<dbReference type="AlphaFoldDB" id="A0A8X7VKJ3"/>
<organism evidence="1 2">
    <name type="scientific">Brassica carinata</name>
    <name type="common">Ethiopian mustard</name>
    <name type="synonym">Abyssinian cabbage</name>
    <dbReference type="NCBI Taxonomy" id="52824"/>
    <lineage>
        <taxon>Eukaryota</taxon>
        <taxon>Viridiplantae</taxon>
        <taxon>Streptophyta</taxon>
        <taxon>Embryophyta</taxon>
        <taxon>Tracheophyta</taxon>
        <taxon>Spermatophyta</taxon>
        <taxon>Magnoliopsida</taxon>
        <taxon>eudicotyledons</taxon>
        <taxon>Gunneridae</taxon>
        <taxon>Pentapetalae</taxon>
        <taxon>rosids</taxon>
        <taxon>malvids</taxon>
        <taxon>Brassicales</taxon>
        <taxon>Brassicaceae</taxon>
        <taxon>Brassiceae</taxon>
        <taxon>Brassica</taxon>
    </lineage>
</organism>
<comment type="caution">
    <text evidence="1">The sequence shown here is derived from an EMBL/GenBank/DDBJ whole genome shotgun (WGS) entry which is preliminary data.</text>
</comment>
<protein>
    <submittedName>
        <fullName evidence="1">Uncharacterized protein</fullName>
    </submittedName>
</protein>
<reference evidence="1 2" key="1">
    <citation type="submission" date="2020-02" db="EMBL/GenBank/DDBJ databases">
        <authorList>
            <person name="Ma Q."/>
            <person name="Huang Y."/>
            <person name="Song X."/>
            <person name="Pei D."/>
        </authorList>
    </citation>
    <scope>NUCLEOTIDE SEQUENCE [LARGE SCALE GENOMIC DNA]</scope>
    <source>
        <strain evidence="1">Sxm20200214</strain>
        <tissue evidence="1">Leaf</tissue>
    </source>
</reference>
<dbReference type="EMBL" id="JAAMPC010000005">
    <property type="protein sequence ID" value="KAG2313070.1"/>
    <property type="molecule type" value="Genomic_DNA"/>
</dbReference>
<sequence length="69" mass="8003">MRNFVVIRLLRFWPFWEACIKKGGELMGFDLVMLDGKVKLHELAESRNLIPMESAASVIRTSSCFWLTI</sequence>